<evidence type="ECO:0000313" key="5">
    <source>
        <dbReference type="EMBL" id="SHJ59976.1"/>
    </source>
</evidence>
<dbReference type="Proteomes" id="UP000184452">
    <property type="component" value="Unassembled WGS sequence"/>
</dbReference>
<keyword evidence="2 5" id="KW-0012">Acyltransferase</keyword>
<dbReference type="CDD" id="cd07989">
    <property type="entry name" value="LPLAT_AGPAT-like"/>
    <property type="match status" value="1"/>
</dbReference>
<sequence length="266" mass="29221">MRSPVAKQRESRWVKAVVSRIVRFVLWFVTKPDWKGTENVPARDGVIIATNHLSLVDPLTVAHFLYIGARRWPTFTMKDGVMKIPVVRSVAKSTGQIPVKRGTTDAVKALKEAELALTRDGSSVIFYPEGTCTRDPGLWPMSAKTGVARLALTTGVPVVPVAHWGEQHILPYGAKRPRLFPRKRLEFLAGPPVDLDRFRGKPLTSTLLKEATEVIMDDITGLQAKIRGEQPPAVRYDLKRARLDRAARDEGPAAGEGDGTATGAAE</sequence>
<dbReference type="PANTHER" id="PTHR10434">
    <property type="entry name" value="1-ACYL-SN-GLYCEROL-3-PHOSPHATE ACYLTRANSFERASE"/>
    <property type="match status" value="1"/>
</dbReference>
<dbReference type="InterPro" id="IPR002123">
    <property type="entry name" value="Plipid/glycerol_acylTrfase"/>
</dbReference>
<accession>A0A1M6KM53</accession>
<proteinExistence type="predicted"/>
<evidence type="ECO:0000259" key="4">
    <source>
        <dbReference type="SMART" id="SM00563"/>
    </source>
</evidence>
<keyword evidence="1 5" id="KW-0808">Transferase</keyword>
<dbReference type="GO" id="GO:0005886">
    <property type="term" value="C:plasma membrane"/>
    <property type="evidence" value="ECO:0007669"/>
    <property type="project" value="TreeGrafter"/>
</dbReference>
<gene>
    <name evidence="5" type="ORF">SAMN05421803_107223</name>
</gene>
<dbReference type="STRING" id="758803.SAMN05421803_107223"/>
<dbReference type="PANTHER" id="PTHR10434:SF55">
    <property type="entry name" value="POSSIBLE ACYLTRANSFERASE"/>
    <property type="match status" value="1"/>
</dbReference>
<dbReference type="GO" id="GO:0006654">
    <property type="term" value="P:phosphatidic acid biosynthetic process"/>
    <property type="evidence" value="ECO:0007669"/>
    <property type="project" value="TreeGrafter"/>
</dbReference>
<organism evidence="5 6">
    <name type="scientific">Nocardiopsis flavescens</name>
    <dbReference type="NCBI Taxonomy" id="758803"/>
    <lineage>
        <taxon>Bacteria</taxon>
        <taxon>Bacillati</taxon>
        <taxon>Actinomycetota</taxon>
        <taxon>Actinomycetes</taxon>
        <taxon>Streptosporangiales</taxon>
        <taxon>Nocardiopsidaceae</taxon>
        <taxon>Nocardiopsis</taxon>
    </lineage>
</organism>
<dbReference type="SUPFAM" id="SSF69593">
    <property type="entry name" value="Glycerol-3-phosphate (1)-acyltransferase"/>
    <property type="match status" value="1"/>
</dbReference>
<evidence type="ECO:0000313" key="6">
    <source>
        <dbReference type="Proteomes" id="UP000184452"/>
    </source>
</evidence>
<protein>
    <submittedName>
        <fullName evidence="5">1-acyl-sn-glycerol-3-phosphate acyltransferases</fullName>
    </submittedName>
</protein>
<reference evidence="5 6" key="1">
    <citation type="submission" date="2016-11" db="EMBL/GenBank/DDBJ databases">
        <authorList>
            <person name="Jaros S."/>
            <person name="Januszkiewicz K."/>
            <person name="Wedrychowicz H."/>
        </authorList>
    </citation>
    <scope>NUCLEOTIDE SEQUENCE [LARGE SCALE GENOMIC DNA]</scope>
    <source>
        <strain evidence="5 6">CGMCC 4.5723</strain>
    </source>
</reference>
<feature type="domain" description="Phospholipid/glycerol acyltransferase" evidence="4">
    <location>
        <begin position="46"/>
        <end position="166"/>
    </location>
</feature>
<dbReference type="EMBL" id="FQZK01000007">
    <property type="protein sequence ID" value="SHJ59976.1"/>
    <property type="molecule type" value="Genomic_DNA"/>
</dbReference>
<evidence type="ECO:0000256" key="1">
    <source>
        <dbReference type="ARBA" id="ARBA00022679"/>
    </source>
</evidence>
<name>A0A1M6KM53_9ACTN</name>
<evidence type="ECO:0000256" key="2">
    <source>
        <dbReference type="ARBA" id="ARBA00023315"/>
    </source>
</evidence>
<dbReference type="GO" id="GO:0003841">
    <property type="term" value="F:1-acylglycerol-3-phosphate O-acyltransferase activity"/>
    <property type="evidence" value="ECO:0007669"/>
    <property type="project" value="TreeGrafter"/>
</dbReference>
<evidence type="ECO:0000256" key="3">
    <source>
        <dbReference type="SAM" id="MobiDB-lite"/>
    </source>
</evidence>
<dbReference type="SMART" id="SM00563">
    <property type="entry name" value="PlsC"/>
    <property type="match status" value="1"/>
</dbReference>
<dbReference type="Pfam" id="PF01553">
    <property type="entry name" value="Acyltransferase"/>
    <property type="match status" value="1"/>
</dbReference>
<dbReference type="AlphaFoldDB" id="A0A1M6KM53"/>
<feature type="region of interest" description="Disordered" evidence="3">
    <location>
        <begin position="245"/>
        <end position="266"/>
    </location>
</feature>
<keyword evidence="6" id="KW-1185">Reference proteome</keyword>